<dbReference type="Gene3D" id="3.40.50.10540">
    <property type="entry name" value="Crotonobetainyl-coa:carnitine coa-transferase, domain 1"/>
    <property type="match status" value="1"/>
</dbReference>
<dbReference type="InterPro" id="IPR003673">
    <property type="entry name" value="CoA-Trfase_fam_III"/>
</dbReference>
<dbReference type="GO" id="GO:0008410">
    <property type="term" value="F:CoA-transferase activity"/>
    <property type="evidence" value="ECO:0007669"/>
    <property type="project" value="TreeGrafter"/>
</dbReference>
<accession>A0A3B0TVN9</accession>
<dbReference type="InterPro" id="IPR023606">
    <property type="entry name" value="CoA-Trfase_III_dom_1_sf"/>
</dbReference>
<reference evidence="2" key="1">
    <citation type="submission" date="2018-06" db="EMBL/GenBank/DDBJ databases">
        <authorList>
            <person name="Zhirakovskaya E."/>
        </authorList>
    </citation>
    <scope>NUCLEOTIDE SEQUENCE</scope>
</reference>
<sequence length="386" mass="41461">MSRPLDGVLVVTLEQAIAAPYCTRLLADQGARVIKVERPDGGDFARAYDTRARGLSSHFVWTNRSKESLALDLKEDEAVAALKAIIATADIFVQNLAPGAVERLGLDPADLRRANPRLLTCSISGYGPGGPMSKAKAYDLLIQAEAGFLSVTGTETEMAKAGISVADIAAGVTAHHLILAALLQRARTGHGDHIEVSMLEAMAEWMGFPMYYAMDGASPPRRYGADHATIFPYGSYDTADGGIIFGLQNTREWVAFTTMVLLRPDLADDQRFKGNGDRVEHRDVLEPVIAGVLASLSTEEAMARFKSAGIATAHINDMAALWDHDQLAARDRWAEFGSPAGPLRGLKPASGESWAPRFDAVPELGQHTEKILAEFAPAAKTKDGPP</sequence>
<gene>
    <name evidence="2" type="ORF">MNBD_ALPHA09-628</name>
</gene>
<protein>
    <submittedName>
        <fullName evidence="2">L-carnitine dehydratase/bile acid-inducible protein F</fullName>
    </submittedName>
</protein>
<dbReference type="AlphaFoldDB" id="A0A3B0TVN9"/>
<proteinExistence type="predicted"/>
<dbReference type="PANTHER" id="PTHR48207:SF3">
    <property type="entry name" value="SUCCINATE--HYDROXYMETHYLGLUTARATE COA-TRANSFERASE"/>
    <property type="match status" value="1"/>
</dbReference>
<organism evidence="2">
    <name type="scientific">hydrothermal vent metagenome</name>
    <dbReference type="NCBI Taxonomy" id="652676"/>
    <lineage>
        <taxon>unclassified sequences</taxon>
        <taxon>metagenomes</taxon>
        <taxon>ecological metagenomes</taxon>
    </lineage>
</organism>
<evidence type="ECO:0000313" key="2">
    <source>
        <dbReference type="EMBL" id="VAW16219.1"/>
    </source>
</evidence>
<dbReference type="Gene3D" id="3.30.1540.10">
    <property type="entry name" value="formyl-coa transferase, domain 3"/>
    <property type="match status" value="1"/>
</dbReference>
<dbReference type="InterPro" id="IPR044855">
    <property type="entry name" value="CoA-Trfase_III_dom3_sf"/>
</dbReference>
<dbReference type="SUPFAM" id="SSF89796">
    <property type="entry name" value="CoA-transferase family III (CaiB/BaiF)"/>
    <property type="match status" value="1"/>
</dbReference>
<name>A0A3B0TVN9_9ZZZZ</name>
<evidence type="ECO:0000256" key="1">
    <source>
        <dbReference type="ARBA" id="ARBA00022679"/>
    </source>
</evidence>
<dbReference type="InterPro" id="IPR050483">
    <property type="entry name" value="CoA-transferase_III_domain"/>
</dbReference>
<dbReference type="EMBL" id="UOEM01000095">
    <property type="protein sequence ID" value="VAW16219.1"/>
    <property type="molecule type" value="Genomic_DNA"/>
</dbReference>
<keyword evidence="1" id="KW-0808">Transferase</keyword>
<dbReference type="Pfam" id="PF02515">
    <property type="entry name" value="CoA_transf_3"/>
    <property type="match status" value="1"/>
</dbReference>
<dbReference type="PANTHER" id="PTHR48207">
    <property type="entry name" value="SUCCINATE--HYDROXYMETHYLGLUTARATE COA-TRANSFERASE"/>
    <property type="match status" value="1"/>
</dbReference>